<dbReference type="AlphaFoldDB" id="A0A848LR60"/>
<dbReference type="PRINTS" id="PR00465">
    <property type="entry name" value="EP450IV"/>
</dbReference>
<keyword evidence="3 7" id="KW-0479">Metal-binding</keyword>
<keyword evidence="4 8" id="KW-0560">Oxidoreductase</keyword>
<evidence type="ECO:0000256" key="5">
    <source>
        <dbReference type="ARBA" id="ARBA00023004"/>
    </source>
</evidence>
<keyword evidence="6 8" id="KW-0503">Monooxygenase</keyword>
<evidence type="ECO:0000256" key="8">
    <source>
        <dbReference type="RuleBase" id="RU000461"/>
    </source>
</evidence>
<keyword evidence="5 7" id="KW-0408">Iron</keyword>
<dbReference type="GO" id="GO:0004497">
    <property type="term" value="F:monooxygenase activity"/>
    <property type="evidence" value="ECO:0007669"/>
    <property type="project" value="UniProtKB-KW"/>
</dbReference>
<comment type="caution">
    <text evidence="9">The sequence shown here is derived from an EMBL/GenBank/DDBJ whole genome shotgun (WGS) entry which is preliminary data.</text>
</comment>
<dbReference type="InterPro" id="IPR050196">
    <property type="entry name" value="Cytochrome_P450_Monoox"/>
</dbReference>
<protein>
    <submittedName>
        <fullName evidence="9">Cytochrome P450</fullName>
    </submittedName>
</protein>
<feature type="binding site" description="axial binding residue" evidence="7">
    <location>
        <position position="373"/>
    </location>
    <ligand>
        <name>heme</name>
        <dbReference type="ChEBI" id="CHEBI:30413"/>
    </ligand>
    <ligandPart>
        <name>Fe</name>
        <dbReference type="ChEBI" id="CHEBI:18248"/>
    </ligandPart>
</feature>
<evidence type="ECO:0000313" key="10">
    <source>
        <dbReference type="Proteomes" id="UP000518300"/>
    </source>
</evidence>
<accession>A0A848LR60</accession>
<keyword evidence="2 7" id="KW-0349">Heme</keyword>
<dbReference type="EMBL" id="JABBJJ010000226">
    <property type="protein sequence ID" value="NMO20132.1"/>
    <property type="molecule type" value="Genomic_DNA"/>
</dbReference>
<dbReference type="PRINTS" id="PR00385">
    <property type="entry name" value="P450"/>
</dbReference>
<dbReference type="PROSITE" id="PS00086">
    <property type="entry name" value="CYTOCHROME_P450"/>
    <property type="match status" value="1"/>
</dbReference>
<comment type="cofactor">
    <cofactor evidence="7">
        <name>heme</name>
        <dbReference type="ChEBI" id="CHEBI:30413"/>
    </cofactor>
</comment>
<proteinExistence type="inferred from homology"/>
<evidence type="ECO:0000256" key="7">
    <source>
        <dbReference type="PIRSR" id="PIRSR602403-1"/>
    </source>
</evidence>
<reference evidence="9 10" key="1">
    <citation type="submission" date="2020-04" db="EMBL/GenBank/DDBJ databases">
        <title>Draft genome of Pyxidicoccus fallax type strain.</title>
        <authorList>
            <person name="Whitworth D.E."/>
        </authorList>
    </citation>
    <scope>NUCLEOTIDE SEQUENCE [LARGE SCALE GENOMIC DNA]</scope>
    <source>
        <strain evidence="9 10">DSM 14698</strain>
    </source>
</reference>
<name>A0A848LR60_9BACT</name>
<dbReference type="GO" id="GO:0005506">
    <property type="term" value="F:iron ion binding"/>
    <property type="evidence" value="ECO:0007669"/>
    <property type="project" value="InterPro"/>
</dbReference>
<evidence type="ECO:0000256" key="1">
    <source>
        <dbReference type="ARBA" id="ARBA00010617"/>
    </source>
</evidence>
<dbReference type="Gene3D" id="1.10.630.10">
    <property type="entry name" value="Cytochrome P450"/>
    <property type="match status" value="1"/>
</dbReference>
<evidence type="ECO:0000256" key="4">
    <source>
        <dbReference type="ARBA" id="ARBA00023002"/>
    </source>
</evidence>
<gene>
    <name evidence="9" type="ORF">HG543_35520</name>
</gene>
<dbReference type="CDD" id="cd20620">
    <property type="entry name" value="CYP132-like"/>
    <property type="match status" value="1"/>
</dbReference>
<dbReference type="InterPro" id="IPR017972">
    <property type="entry name" value="Cyt_P450_CS"/>
</dbReference>
<evidence type="ECO:0000256" key="6">
    <source>
        <dbReference type="ARBA" id="ARBA00023033"/>
    </source>
</evidence>
<comment type="similarity">
    <text evidence="1 8">Belongs to the cytochrome P450 family.</text>
</comment>
<dbReference type="InterPro" id="IPR002403">
    <property type="entry name" value="Cyt_P450_E_grp-IV"/>
</dbReference>
<dbReference type="PANTHER" id="PTHR24291">
    <property type="entry name" value="CYTOCHROME P450 FAMILY 4"/>
    <property type="match status" value="1"/>
</dbReference>
<dbReference type="Pfam" id="PF00067">
    <property type="entry name" value="p450"/>
    <property type="match status" value="1"/>
</dbReference>
<sequence length="426" mass="47792">MRHEREPLELFTEGFRRYGDLVRFRMGPRPFYMVCHPDLIRRFLAENAVNYPRESGLPGPLLGNGLFESEGEYWRRQRRLIQPAFHRERLRGLVADMARSIQRMLDGWDARAGQPFDMAEEMGRLSIRLVGRAVYSGEPDDALCHALRRLAWLVNNPRHWLVQEVTRRLAINTARRQEFLAHLGRLDALAADVIARRRAGGPEDDAMSVLVAAKDRDTGEGMTDKELRDEFMNLFAAGHEATGTALTWAWYLLAEHPEVAERLASESAAVLGGRAPTAEDLPRLRYATQVFEETLRLYPPAWRVTRVAVGADKLGGHDVAPGTVVSAISYVVHRHPAFWESPETFDPDRFAPERAQGRHKFSYLPFGAGQHICVGNNLALLKGTLALAMAAQRFRAAVAPGWKVAIQPGIVLQPRGGLPMTVSPRS</sequence>
<dbReference type="InterPro" id="IPR001128">
    <property type="entry name" value="Cyt_P450"/>
</dbReference>
<evidence type="ECO:0000256" key="2">
    <source>
        <dbReference type="ARBA" id="ARBA00022617"/>
    </source>
</evidence>
<evidence type="ECO:0000256" key="3">
    <source>
        <dbReference type="ARBA" id="ARBA00022723"/>
    </source>
</evidence>
<dbReference type="SUPFAM" id="SSF48264">
    <property type="entry name" value="Cytochrome P450"/>
    <property type="match status" value="1"/>
</dbReference>
<dbReference type="GO" id="GO:0016705">
    <property type="term" value="F:oxidoreductase activity, acting on paired donors, with incorporation or reduction of molecular oxygen"/>
    <property type="evidence" value="ECO:0007669"/>
    <property type="project" value="InterPro"/>
</dbReference>
<evidence type="ECO:0000313" key="9">
    <source>
        <dbReference type="EMBL" id="NMO20132.1"/>
    </source>
</evidence>
<dbReference type="InterPro" id="IPR036396">
    <property type="entry name" value="Cyt_P450_sf"/>
</dbReference>
<dbReference type="PANTHER" id="PTHR24291:SF50">
    <property type="entry name" value="BIFUNCTIONAL ALBAFLAVENONE MONOOXYGENASE_TERPENE SYNTHASE"/>
    <property type="match status" value="1"/>
</dbReference>
<keyword evidence="10" id="KW-1185">Reference proteome</keyword>
<dbReference type="GO" id="GO:0020037">
    <property type="term" value="F:heme binding"/>
    <property type="evidence" value="ECO:0007669"/>
    <property type="project" value="InterPro"/>
</dbReference>
<organism evidence="9 10">
    <name type="scientific">Pyxidicoccus fallax</name>
    <dbReference type="NCBI Taxonomy" id="394095"/>
    <lineage>
        <taxon>Bacteria</taxon>
        <taxon>Pseudomonadati</taxon>
        <taxon>Myxococcota</taxon>
        <taxon>Myxococcia</taxon>
        <taxon>Myxococcales</taxon>
        <taxon>Cystobacterineae</taxon>
        <taxon>Myxococcaceae</taxon>
        <taxon>Pyxidicoccus</taxon>
    </lineage>
</organism>
<dbReference type="Proteomes" id="UP000518300">
    <property type="component" value="Unassembled WGS sequence"/>
</dbReference>